<feature type="non-terminal residue" evidence="1">
    <location>
        <position position="290"/>
    </location>
</feature>
<dbReference type="InterPro" id="IPR013783">
    <property type="entry name" value="Ig-like_fold"/>
</dbReference>
<dbReference type="EMBL" id="BARU01019027">
    <property type="protein sequence ID" value="GAH61659.1"/>
    <property type="molecule type" value="Genomic_DNA"/>
</dbReference>
<evidence type="ECO:0008006" key="2">
    <source>
        <dbReference type="Google" id="ProtNLM"/>
    </source>
</evidence>
<reference evidence="1" key="1">
    <citation type="journal article" date="2014" name="Front. Microbiol.">
        <title>High frequency of phylogenetically diverse reductive dehalogenase-homologous genes in deep subseafloor sedimentary metagenomes.</title>
        <authorList>
            <person name="Kawai M."/>
            <person name="Futagami T."/>
            <person name="Toyoda A."/>
            <person name="Takaki Y."/>
            <person name="Nishi S."/>
            <person name="Hori S."/>
            <person name="Arai W."/>
            <person name="Tsubouchi T."/>
            <person name="Morono Y."/>
            <person name="Uchiyama I."/>
            <person name="Ito T."/>
            <person name="Fujiyama A."/>
            <person name="Inagaki F."/>
            <person name="Takami H."/>
        </authorList>
    </citation>
    <scope>NUCLEOTIDE SEQUENCE</scope>
    <source>
        <strain evidence="1">Expedition CK06-06</strain>
    </source>
</reference>
<comment type="caution">
    <text evidence="1">The sequence shown here is derived from an EMBL/GenBank/DDBJ whole genome shotgun (WGS) entry which is preliminary data.</text>
</comment>
<dbReference type="AlphaFoldDB" id="X1I6D2"/>
<feature type="non-terminal residue" evidence="1">
    <location>
        <position position="1"/>
    </location>
</feature>
<sequence length="290" mass="32575">TSLYDSAAFGFRMYYSNNFVIKDSKFYRKWYLIVNTTDESSTPLQDVNVSTYENTTGSWVLDWYKLTDSSGLVLNEPSIQYLENITGRTYYNLNISVTKPAYESNSTIIYNISTNIQINLTLQSGASDTLPPIVTLISPMNQTTTNLTNITFECDTTDDVLLKNVSVYGNWTGTWHLNMTTAITGTSNSTQFNVTGIVNETYKWNCLVYDDSDNLAFDTSNWTFEVNTSYSPPTGIPEITIIYPSNNSYFNQSSLEFNVSINEEVDWYGLSISGWANQTMTLNGSSTGAN</sequence>
<accession>X1I6D2</accession>
<name>X1I6D2_9ZZZZ</name>
<organism evidence="1">
    <name type="scientific">marine sediment metagenome</name>
    <dbReference type="NCBI Taxonomy" id="412755"/>
    <lineage>
        <taxon>unclassified sequences</taxon>
        <taxon>metagenomes</taxon>
        <taxon>ecological metagenomes</taxon>
    </lineage>
</organism>
<evidence type="ECO:0000313" key="1">
    <source>
        <dbReference type="EMBL" id="GAH61659.1"/>
    </source>
</evidence>
<dbReference type="Gene3D" id="2.60.40.10">
    <property type="entry name" value="Immunoglobulins"/>
    <property type="match status" value="1"/>
</dbReference>
<protein>
    <recommendedName>
        <fullName evidence="2">Ig-like domain-containing protein</fullName>
    </recommendedName>
</protein>
<proteinExistence type="predicted"/>
<gene>
    <name evidence="1" type="ORF">S03H2_31384</name>
</gene>